<reference evidence="1" key="1">
    <citation type="submission" date="2023-03" db="EMBL/GenBank/DDBJ databases">
        <title>Chromosome-scale reference genome and RAD-based genetic map of yellow starthistle (Centaurea solstitialis) reveal putative structural variation and QTLs associated with invader traits.</title>
        <authorList>
            <person name="Reatini B."/>
            <person name="Cang F.A."/>
            <person name="Jiang Q."/>
            <person name="Mckibben M.T.W."/>
            <person name="Barker M.S."/>
            <person name="Rieseberg L.H."/>
            <person name="Dlugosch K.M."/>
        </authorList>
    </citation>
    <scope>NUCLEOTIDE SEQUENCE</scope>
    <source>
        <strain evidence="1">CAN-66</strain>
        <tissue evidence="1">Leaf</tissue>
    </source>
</reference>
<sequence length="126" mass="13785">MQIGVAALILEDQLAAIVFSLVTILFLGPLNDSRPYPDLVPRRNTEAWLMLLQKPLGFEIYSSNYSFLFGKLPWFIVIRHGNCPRPIGEPGPPAPVGDGDSPVNRVLGTGTGIPVFSNRGWGRGRV</sequence>
<proteinExistence type="predicted"/>
<protein>
    <submittedName>
        <fullName evidence="1">Uncharacterized protein</fullName>
    </submittedName>
</protein>
<evidence type="ECO:0000313" key="2">
    <source>
        <dbReference type="Proteomes" id="UP001172457"/>
    </source>
</evidence>
<comment type="caution">
    <text evidence="1">The sequence shown here is derived from an EMBL/GenBank/DDBJ whole genome shotgun (WGS) entry which is preliminary data.</text>
</comment>
<evidence type="ECO:0000313" key="1">
    <source>
        <dbReference type="EMBL" id="KAJ9566709.1"/>
    </source>
</evidence>
<dbReference type="AlphaFoldDB" id="A0AA38TV77"/>
<accession>A0AA38TV77</accession>
<name>A0AA38TV77_9ASTR</name>
<organism evidence="1 2">
    <name type="scientific">Centaurea solstitialis</name>
    <name type="common">yellow star-thistle</name>
    <dbReference type="NCBI Taxonomy" id="347529"/>
    <lineage>
        <taxon>Eukaryota</taxon>
        <taxon>Viridiplantae</taxon>
        <taxon>Streptophyta</taxon>
        <taxon>Embryophyta</taxon>
        <taxon>Tracheophyta</taxon>
        <taxon>Spermatophyta</taxon>
        <taxon>Magnoliopsida</taxon>
        <taxon>eudicotyledons</taxon>
        <taxon>Gunneridae</taxon>
        <taxon>Pentapetalae</taxon>
        <taxon>asterids</taxon>
        <taxon>campanulids</taxon>
        <taxon>Asterales</taxon>
        <taxon>Asteraceae</taxon>
        <taxon>Carduoideae</taxon>
        <taxon>Cardueae</taxon>
        <taxon>Centaureinae</taxon>
        <taxon>Centaurea</taxon>
    </lineage>
</organism>
<gene>
    <name evidence="1" type="ORF">OSB04_002675</name>
</gene>
<dbReference type="Proteomes" id="UP001172457">
    <property type="component" value="Chromosome 1"/>
</dbReference>
<keyword evidence="2" id="KW-1185">Reference proteome</keyword>
<dbReference type="EMBL" id="JARYMX010000001">
    <property type="protein sequence ID" value="KAJ9566709.1"/>
    <property type="molecule type" value="Genomic_DNA"/>
</dbReference>